<sequence length="121" mass="13801">MQELNESDALKDARKKFELVEKETLKSSEVVKQKIEELSDHMKKMVHEIQKTEAGKKMTEAGEEALKQARKAAEQIEKVAEKVGDTEVYKHVSTSMKTVKDEIDSIADVRMYSRPGKIMAF</sequence>
<accession>A0A8R1IHL5</accession>
<keyword evidence="2" id="KW-1185">Reference proteome</keyword>
<reference evidence="2" key="1">
    <citation type="submission" date="2010-08" db="EMBL/GenBank/DDBJ databases">
        <authorList>
            <consortium name="Caenorhabditis japonica Sequencing Consortium"/>
            <person name="Wilson R.K."/>
        </authorList>
    </citation>
    <scope>NUCLEOTIDE SEQUENCE [LARGE SCALE GENOMIC DNA]</scope>
    <source>
        <strain evidence="2">DF5081</strain>
    </source>
</reference>
<protein>
    <submittedName>
        <fullName evidence="1">Uncharacterized protein</fullName>
    </submittedName>
</protein>
<dbReference type="PANTHER" id="PTHR10721:SF1">
    <property type="entry name" value="MITOCHONDRIAL IMPORT INNER MEMBRANE TRANSLOCASE SUBUNIT TIM44"/>
    <property type="match status" value="1"/>
</dbReference>
<organism evidence="1 2">
    <name type="scientific">Caenorhabditis japonica</name>
    <dbReference type="NCBI Taxonomy" id="281687"/>
    <lineage>
        <taxon>Eukaryota</taxon>
        <taxon>Metazoa</taxon>
        <taxon>Ecdysozoa</taxon>
        <taxon>Nematoda</taxon>
        <taxon>Chromadorea</taxon>
        <taxon>Rhabditida</taxon>
        <taxon>Rhabditina</taxon>
        <taxon>Rhabditomorpha</taxon>
        <taxon>Rhabditoidea</taxon>
        <taxon>Rhabditidae</taxon>
        <taxon>Peloderinae</taxon>
        <taxon>Caenorhabditis</taxon>
    </lineage>
</organism>
<name>A0A8R1IHL5_CAEJA</name>
<proteinExistence type="predicted"/>
<dbReference type="AlphaFoldDB" id="A0A8R1IHL5"/>
<dbReference type="EnsemblMetazoa" id="CJA35019.1">
    <property type="protein sequence ID" value="CJA35019.1"/>
    <property type="gene ID" value="WBGene00210866"/>
</dbReference>
<dbReference type="GO" id="GO:0030150">
    <property type="term" value="P:protein import into mitochondrial matrix"/>
    <property type="evidence" value="ECO:0007669"/>
    <property type="project" value="TreeGrafter"/>
</dbReference>
<dbReference type="PANTHER" id="PTHR10721">
    <property type="entry name" value="MITOCHONDRIAL IMPORT INNER MEMBRANE TRANSLOCASE SUBUNIT TIM44"/>
    <property type="match status" value="1"/>
</dbReference>
<evidence type="ECO:0000313" key="1">
    <source>
        <dbReference type="EnsemblMetazoa" id="CJA35019.1"/>
    </source>
</evidence>
<evidence type="ECO:0000313" key="2">
    <source>
        <dbReference type="Proteomes" id="UP000005237"/>
    </source>
</evidence>
<dbReference type="InterPro" id="IPR039544">
    <property type="entry name" value="Tim44-like"/>
</dbReference>
<dbReference type="GO" id="GO:0051087">
    <property type="term" value="F:protein-folding chaperone binding"/>
    <property type="evidence" value="ECO:0007669"/>
    <property type="project" value="TreeGrafter"/>
</dbReference>
<dbReference type="Proteomes" id="UP000005237">
    <property type="component" value="Unassembled WGS sequence"/>
</dbReference>
<reference evidence="1" key="2">
    <citation type="submission" date="2022-06" db="UniProtKB">
        <authorList>
            <consortium name="EnsemblMetazoa"/>
        </authorList>
    </citation>
    <scope>IDENTIFICATION</scope>
    <source>
        <strain evidence="1">DF5081</strain>
    </source>
</reference>
<dbReference type="GO" id="GO:0005743">
    <property type="term" value="C:mitochondrial inner membrane"/>
    <property type="evidence" value="ECO:0007669"/>
    <property type="project" value="TreeGrafter"/>
</dbReference>